<feature type="compositionally biased region" description="Basic residues" evidence="1">
    <location>
        <begin position="69"/>
        <end position="80"/>
    </location>
</feature>
<feature type="compositionally biased region" description="Basic and acidic residues" evidence="1">
    <location>
        <begin position="81"/>
        <end position="92"/>
    </location>
</feature>
<accession>A0A1Y1UZ56</accession>
<reference evidence="2 3" key="2">
    <citation type="submission" date="2016-08" db="EMBL/GenBank/DDBJ databases">
        <title>Pervasive Adenine N6-methylation of Active Genes in Fungi.</title>
        <authorList>
            <consortium name="DOE Joint Genome Institute"/>
            <person name="Mondo S.J."/>
            <person name="Dannebaum R.O."/>
            <person name="Kuo R.C."/>
            <person name="Labutti K."/>
            <person name="Haridas S."/>
            <person name="Kuo A."/>
            <person name="Salamov A."/>
            <person name="Ahrendt S.R."/>
            <person name="Lipzen A."/>
            <person name="Sullivan W."/>
            <person name="Andreopoulos W.B."/>
            <person name="Clum A."/>
            <person name="Lindquist E."/>
            <person name="Daum C."/>
            <person name="Ramamoorthy G.K."/>
            <person name="Gryganskyi A."/>
            <person name="Culley D."/>
            <person name="Magnuson J.K."/>
            <person name="James T.Y."/>
            <person name="O'Malley M.A."/>
            <person name="Stajich J.E."/>
            <person name="Spatafora J.W."/>
            <person name="Visel A."/>
            <person name="Grigoriev I.V."/>
        </authorList>
    </citation>
    <scope>NUCLEOTIDE SEQUENCE [LARGE SCALE GENOMIC DNA]</scope>
    <source>
        <strain evidence="3">finn</strain>
    </source>
</reference>
<feature type="compositionally biased region" description="Polar residues" evidence="1">
    <location>
        <begin position="424"/>
        <end position="438"/>
    </location>
</feature>
<keyword evidence="3" id="KW-1185">Reference proteome</keyword>
<proteinExistence type="predicted"/>
<dbReference type="Proteomes" id="UP000193719">
    <property type="component" value="Unassembled WGS sequence"/>
</dbReference>
<dbReference type="STRING" id="1754191.A0A1Y1UZ56"/>
<protein>
    <submittedName>
        <fullName evidence="2">Uncharacterized protein</fullName>
    </submittedName>
</protein>
<feature type="region of interest" description="Disordered" evidence="1">
    <location>
        <begin position="1"/>
        <end position="24"/>
    </location>
</feature>
<sequence>MENKRDNLNHHKHVNERKLESDFSDNYSEDNFSNSSENFIYSPLKCHYPSSYIPSDGYKISKCIRIKKHSSKDEKRHKKNKNNEDSSRELSIKKHMEYLQNDRNIKMEKLLKKSDKNSRNDESNIESTNVKNDDSFFSIYSIPSISSFSFGSSDQTKSTIKRIYKNYMNSISIDSPSKLSNETFLKYIETPIFEKTKVMFSKEEKKAKPQSENIFDISLLSNKNNNDDENCNKSNIYELYYSSADDDNKSINSYLSKSPIIQYQKNILSNEYYENDDNAILTPKSNNSSSPINNPKQLLNLSIDDIKEKNNKSSKSITSISKTKENNKKSLLELYSSPKYDTIPSFINNVTSKFDSEINYIKENPLLVSSLSYSSKNPLKYTSNKNSETSVMNDTLDDISITNEDIELESLINPNFPVIDKDNLSNNKNAFNPSVKSQRSSKKDKENIENTIKANLSFESNDAFTESVCNSVINDSNIYTPKYIKKTSIKDEKTSIDIGKKSKKEEEEIGSYEIISPTESFERILINSNKSVKHHDIDIGRKKYNDKNNRYNTSKLNKNFNDILFNIDNKSDDQSDEEKHSKKEYKDIINKKVPQKESLKENIMLSDHFLLKSDASFLSLNSNQEENDDIFILGRKNKSYDSNKYRTNTNNSDYNVNDIYTSKNINPDKIKRDNVNTNYKININQFDQSNYNDNKDDNLNNILSKYEKENISSEIKNESKLKSSNDFNKIQINENKSVNNFSTLINDNEEEDILSDVNQKEFKKFNEIINDLSNVQNTNLYHVQTYTTSTQYEKIPISSANKSNDYTNFSFLPPLIDEKKNKMINSFSEIDYHLNSNKKGSHNSHHTYQNSSDTSIYNGKTMIIDEKEVHHQISFDSSDMIIENDDNDELELPIDKLNLSQNEDKTYKDKVKKEYFMNDSYSSILYNLKENKILNDASFDNNYTTNSYKPSSSNRKQSIPTSKSSLLSPISPNINFSLNSDDNDSFFNYSIIEPSILKNKSNDYKDDQSELSINHININENHFSSSKKIPASSSRSPKIHETDKHYGKEITKSSSLLSSPTLLNYYHQELEKESEGKSGKKFGKYDDFDLYEKLMNESDKNNMKLVCDIITRMNTIQTDLNRKFEMQSKLLEDLMTVKEDDNHDAHSDYNIPPLYDNDNSSSFHFYNSNHRHGSICSSNNSSSVLTDDINKLSSSYYLKKFRTLKSYQKDIEKLNKYQSSNMEYLLEIIRDIKDN</sequence>
<feature type="compositionally biased region" description="Basic and acidic residues" evidence="1">
    <location>
        <begin position="1038"/>
        <end position="1047"/>
    </location>
</feature>
<feature type="region of interest" description="Disordered" evidence="1">
    <location>
        <begin position="423"/>
        <end position="446"/>
    </location>
</feature>
<feature type="region of interest" description="Disordered" evidence="1">
    <location>
        <begin position="946"/>
        <end position="965"/>
    </location>
</feature>
<feature type="compositionally biased region" description="Low complexity" evidence="1">
    <location>
        <begin position="1025"/>
        <end position="1036"/>
    </location>
</feature>
<dbReference type="OrthoDB" id="10561230at2759"/>
<reference evidence="2 3" key="1">
    <citation type="submission" date="2016-08" db="EMBL/GenBank/DDBJ databases">
        <title>Genomes of anaerobic fungi encode conserved fungal cellulosomes for biomass hydrolysis.</title>
        <authorList>
            <consortium name="DOE Joint Genome Institute"/>
            <person name="Haitjema C.H."/>
            <person name="Gilmore S.P."/>
            <person name="Henske J.K."/>
            <person name="Solomon K.V."/>
            <person name="De Groot R."/>
            <person name="Kuo A."/>
            <person name="Mondo S.J."/>
            <person name="Salamov A.A."/>
            <person name="Labutti K."/>
            <person name="Zhao Z."/>
            <person name="Chiniquy J."/>
            <person name="Barry K."/>
            <person name="Brewer H.M."/>
            <person name="Purvine S.O."/>
            <person name="Wright A.T."/>
            <person name="Boxma B."/>
            <person name="Van Alen T."/>
            <person name="Hackstein J.H."/>
            <person name="Baker S.E."/>
            <person name="Grigoriev I.V."/>
            <person name="O'Malley M.A."/>
        </authorList>
    </citation>
    <scope>NUCLEOTIDE SEQUENCE [LARGE SCALE GENOMIC DNA]</scope>
    <source>
        <strain evidence="3">finn</strain>
    </source>
</reference>
<name>A0A1Y1UZ56_9FUNG</name>
<gene>
    <name evidence="2" type="ORF">BCR36DRAFT_360527</name>
</gene>
<dbReference type="EMBL" id="MCFH01000050">
    <property type="protein sequence ID" value="ORX43761.1"/>
    <property type="molecule type" value="Genomic_DNA"/>
</dbReference>
<comment type="caution">
    <text evidence="2">The sequence shown here is derived from an EMBL/GenBank/DDBJ whole genome shotgun (WGS) entry which is preliminary data.</text>
</comment>
<feature type="region of interest" description="Disordered" evidence="1">
    <location>
        <begin position="1025"/>
        <end position="1047"/>
    </location>
</feature>
<evidence type="ECO:0000256" key="1">
    <source>
        <dbReference type="SAM" id="MobiDB-lite"/>
    </source>
</evidence>
<evidence type="ECO:0000313" key="3">
    <source>
        <dbReference type="Proteomes" id="UP000193719"/>
    </source>
</evidence>
<evidence type="ECO:0000313" key="2">
    <source>
        <dbReference type="EMBL" id="ORX43761.1"/>
    </source>
</evidence>
<organism evidence="2 3">
    <name type="scientific">Piromyces finnis</name>
    <dbReference type="NCBI Taxonomy" id="1754191"/>
    <lineage>
        <taxon>Eukaryota</taxon>
        <taxon>Fungi</taxon>
        <taxon>Fungi incertae sedis</taxon>
        <taxon>Chytridiomycota</taxon>
        <taxon>Chytridiomycota incertae sedis</taxon>
        <taxon>Neocallimastigomycetes</taxon>
        <taxon>Neocallimastigales</taxon>
        <taxon>Neocallimastigaceae</taxon>
        <taxon>Piromyces</taxon>
    </lineage>
</organism>
<dbReference type="AlphaFoldDB" id="A0A1Y1UZ56"/>
<feature type="region of interest" description="Disordered" evidence="1">
    <location>
        <begin position="69"/>
        <end position="92"/>
    </location>
</feature>